<sequence>MKKEEFLQLPTESNEQFVTERILTDFTPDQINVMIDTFQQLDKSLYKSWAKDMPFAAIKSALEHAGELANAEASEPEDTTLDMLKKAILAKDIPAIKSVYDLLGDHWFTPEEEGAKLLDGAKQVIKEQLSIELNKAITDKDYRAFVEAWELLGYESEEEKETEALWNKALDTFITSAKIEVRTLPGENVIKEYPFADRIIAAHEYEKMTEGHAFNAYDFITNHPGVEAQYLYVLVLIDIHGKQYTTGQLGSLTAPEL</sequence>
<dbReference type="AlphaFoldDB" id="A0A7K1UEU4"/>
<proteinExistence type="predicted"/>
<evidence type="ECO:0000313" key="2">
    <source>
        <dbReference type="Proteomes" id="UP000461730"/>
    </source>
</evidence>
<dbReference type="EMBL" id="WRXN01000028">
    <property type="protein sequence ID" value="MVT12495.1"/>
    <property type="molecule type" value="Genomic_DNA"/>
</dbReference>
<accession>A0A7K1UEU4</accession>
<protein>
    <submittedName>
        <fullName evidence="1">Uncharacterized protein</fullName>
    </submittedName>
</protein>
<keyword evidence="2" id="KW-1185">Reference proteome</keyword>
<organism evidence="1 2">
    <name type="scientific">Chitinophaga tropicalis</name>
    <dbReference type="NCBI Taxonomy" id="2683588"/>
    <lineage>
        <taxon>Bacteria</taxon>
        <taxon>Pseudomonadati</taxon>
        <taxon>Bacteroidota</taxon>
        <taxon>Chitinophagia</taxon>
        <taxon>Chitinophagales</taxon>
        <taxon>Chitinophagaceae</taxon>
        <taxon>Chitinophaga</taxon>
    </lineage>
</organism>
<evidence type="ECO:0000313" key="1">
    <source>
        <dbReference type="EMBL" id="MVT12495.1"/>
    </source>
</evidence>
<comment type="caution">
    <text evidence="1">The sequence shown here is derived from an EMBL/GenBank/DDBJ whole genome shotgun (WGS) entry which is preliminary data.</text>
</comment>
<gene>
    <name evidence="1" type="ORF">GO493_29860</name>
</gene>
<dbReference type="Proteomes" id="UP000461730">
    <property type="component" value="Unassembled WGS sequence"/>
</dbReference>
<reference evidence="1 2" key="1">
    <citation type="submission" date="2019-12" db="EMBL/GenBank/DDBJ databases">
        <title>Chitinophaga sp. strain ysch24 (GDMCC 1.1355), whole genome shotgun sequence.</title>
        <authorList>
            <person name="Zhang X."/>
        </authorList>
    </citation>
    <scope>NUCLEOTIDE SEQUENCE [LARGE SCALE GENOMIC DNA]</scope>
    <source>
        <strain evidence="2">ysch24</strain>
    </source>
</reference>
<dbReference type="RefSeq" id="WP_157309911.1">
    <property type="nucleotide sequence ID" value="NZ_WRXN01000028.1"/>
</dbReference>
<name>A0A7K1UEU4_9BACT</name>